<protein>
    <submittedName>
        <fullName evidence="12">Unannotated protein</fullName>
    </submittedName>
</protein>
<dbReference type="PANTHER" id="PTHR21015:SF22">
    <property type="entry name" value="GLYCOSYLTRANSFERASE"/>
    <property type="match status" value="1"/>
</dbReference>
<evidence type="ECO:0000256" key="8">
    <source>
        <dbReference type="ARBA" id="ARBA00023306"/>
    </source>
</evidence>
<keyword evidence="2" id="KW-0132">Cell division</keyword>
<dbReference type="InterPro" id="IPR004276">
    <property type="entry name" value="GlycoTrans_28_N"/>
</dbReference>
<keyword evidence="5" id="KW-0133">Cell shape</keyword>
<organism evidence="12">
    <name type="scientific">freshwater metagenome</name>
    <dbReference type="NCBI Taxonomy" id="449393"/>
    <lineage>
        <taxon>unclassified sequences</taxon>
        <taxon>metagenomes</taxon>
        <taxon>ecological metagenomes</taxon>
    </lineage>
</organism>
<proteinExistence type="inferred from homology"/>
<evidence type="ECO:0000256" key="1">
    <source>
        <dbReference type="ARBA" id="ARBA00022475"/>
    </source>
</evidence>
<gene>
    <name evidence="12" type="ORF">UFOPK2237_00199</name>
</gene>
<keyword evidence="1" id="KW-1003">Cell membrane</keyword>
<keyword evidence="9" id="KW-0961">Cell wall biogenesis/degradation</keyword>
<evidence type="ECO:0000256" key="3">
    <source>
        <dbReference type="ARBA" id="ARBA00022676"/>
    </source>
</evidence>
<dbReference type="CDD" id="cd03785">
    <property type="entry name" value="GT28_MurG"/>
    <property type="match status" value="1"/>
</dbReference>
<dbReference type="GO" id="GO:0051301">
    <property type="term" value="P:cell division"/>
    <property type="evidence" value="ECO:0007669"/>
    <property type="project" value="UniProtKB-KW"/>
</dbReference>
<dbReference type="GO" id="GO:0050511">
    <property type="term" value="F:undecaprenyldiphospho-muramoylpentapeptide beta-N-acetylglucosaminyltransferase activity"/>
    <property type="evidence" value="ECO:0007669"/>
    <property type="project" value="InterPro"/>
</dbReference>
<dbReference type="PANTHER" id="PTHR21015">
    <property type="entry name" value="UDP-N-ACETYLGLUCOSAMINE--N-ACETYLMURAMYL-(PENTAPEPTIDE) PYROPHOSPHORYL-UNDECAPRENOL N-ACETYLGLUCOSAMINE TRANSFERASE 1"/>
    <property type="match status" value="1"/>
</dbReference>
<accession>A0A6J6KCS9</accession>
<dbReference type="SUPFAM" id="SSF53756">
    <property type="entry name" value="UDP-Glycosyltransferase/glycogen phosphorylase"/>
    <property type="match status" value="1"/>
</dbReference>
<dbReference type="InterPro" id="IPR006009">
    <property type="entry name" value="GlcNAc_MurG"/>
</dbReference>
<evidence type="ECO:0000259" key="10">
    <source>
        <dbReference type="Pfam" id="PF03033"/>
    </source>
</evidence>
<evidence type="ECO:0000256" key="5">
    <source>
        <dbReference type="ARBA" id="ARBA00022960"/>
    </source>
</evidence>
<evidence type="ECO:0000313" key="12">
    <source>
        <dbReference type="EMBL" id="CAB4645619.1"/>
    </source>
</evidence>
<dbReference type="AlphaFoldDB" id="A0A6J6KCS9"/>
<evidence type="ECO:0000256" key="9">
    <source>
        <dbReference type="ARBA" id="ARBA00023316"/>
    </source>
</evidence>
<reference evidence="12" key="1">
    <citation type="submission" date="2020-05" db="EMBL/GenBank/DDBJ databases">
        <authorList>
            <person name="Chiriac C."/>
            <person name="Salcher M."/>
            <person name="Ghai R."/>
            <person name="Kavagutti S V."/>
        </authorList>
    </citation>
    <scope>NUCLEOTIDE SEQUENCE</scope>
</reference>
<feature type="domain" description="Glycosyltransferase family 28 N-terminal" evidence="10">
    <location>
        <begin position="7"/>
        <end position="145"/>
    </location>
</feature>
<evidence type="ECO:0000256" key="7">
    <source>
        <dbReference type="ARBA" id="ARBA00023136"/>
    </source>
</evidence>
<dbReference type="Pfam" id="PF03033">
    <property type="entry name" value="Glyco_transf_28"/>
    <property type="match status" value="1"/>
</dbReference>
<dbReference type="InterPro" id="IPR007235">
    <property type="entry name" value="Glyco_trans_28_C"/>
</dbReference>
<dbReference type="Pfam" id="PF04101">
    <property type="entry name" value="Glyco_tran_28_C"/>
    <property type="match status" value="1"/>
</dbReference>
<keyword evidence="8" id="KW-0131">Cell cycle</keyword>
<keyword evidence="6" id="KW-0573">Peptidoglycan synthesis</keyword>
<keyword evidence="7" id="KW-0472">Membrane</keyword>
<sequence length="361" mass="37953">MEDCVNIVLAGGGTAGHIEPALNLADELMAMDPTVNITVLGTSRGLEVDLVPARGYKLELIPAVPLPRKLSGDLVTLPTRLRSAIKQTRDLLHELQADVVVGFGGYVSIPAYLAARGEVPIVVHEANARAGLANRVGARFADAVAETVPDSLPRAQLIGIPLRKAIETLDRKATRNQARQHFGISGDAVCVLVFGGSQGSVKLNSVIEDCLSADIFGDVVVLHSVGLKNEFAQAESDRYRPLNYIDRMDLAYAAADFVIGRAGAMTVAELTAVGLPACFVPLPIGNGEQSLNATPVVAAGGALMISDLEFNAEYVRDQILPIVSNSTKLNEMSKASSSLGHKDSAADLAKLVLSVAGKAKS</sequence>
<feature type="domain" description="Glycosyl transferase family 28 C-terminal" evidence="11">
    <location>
        <begin position="191"/>
        <end position="346"/>
    </location>
</feature>
<dbReference type="NCBIfam" id="TIGR01133">
    <property type="entry name" value="murG"/>
    <property type="match status" value="1"/>
</dbReference>
<dbReference type="GO" id="GO:0008360">
    <property type="term" value="P:regulation of cell shape"/>
    <property type="evidence" value="ECO:0007669"/>
    <property type="project" value="UniProtKB-KW"/>
</dbReference>
<dbReference type="HAMAP" id="MF_00033">
    <property type="entry name" value="MurG"/>
    <property type="match status" value="1"/>
</dbReference>
<evidence type="ECO:0000256" key="6">
    <source>
        <dbReference type="ARBA" id="ARBA00022984"/>
    </source>
</evidence>
<dbReference type="EMBL" id="CAEZWI010000012">
    <property type="protein sequence ID" value="CAB4645619.1"/>
    <property type="molecule type" value="Genomic_DNA"/>
</dbReference>
<dbReference type="Gene3D" id="3.40.50.2000">
    <property type="entry name" value="Glycogen Phosphorylase B"/>
    <property type="match status" value="2"/>
</dbReference>
<dbReference type="GO" id="GO:0071555">
    <property type="term" value="P:cell wall organization"/>
    <property type="evidence" value="ECO:0007669"/>
    <property type="project" value="UniProtKB-KW"/>
</dbReference>
<keyword evidence="4" id="KW-0808">Transferase</keyword>
<evidence type="ECO:0000256" key="4">
    <source>
        <dbReference type="ARBA" id="ARBA00022679"/>
    </source>
</evidence>
<name>A0A6J6KCS9_9ZZZZ</name>
<evidence type="ECO:0000259" key="11">
    <source>
        <dbReference type="Pfam" id="PF04101"/>
    </source>
</evidence>
<dbReference type="GO" id="GO:0005975">
    <property type="term" value="P:carbohydrate metabolic process"/>
    <property type="evidence" value="ECO:0007669"/>
    <property type="project" value="InterPro"/>
</dbReference>
<keyword evidence="3" id="KW-0328">Glycosyltransferase</keyword>
<dbReference type="GO" id="GO:0009252">
    <property type="term" value="P:peptidoglycan biosynthetic process"/>
    <property type="evidence" value="ECO:0007669"/>
    <property type="project" value="UniProtKB-KW"/>
</dbReference>
<evidence type="ECO:0000256" key="2">
    <source>
        <dbReference type="ARBA" id="ARBA00022618"/>
    </source>
</evidence>